<dbReference type="EMBL" id="NBXB01000041">
    <property type="protein sequence ID" value="RFA12533.1"/>
    <property type="molecule type" value="Genomic_DNA"/>
</dbReference>
<feature type="transmembrane region" description="Helical" evidence="6">
    <location>
        <begin position="285"/>
        <end position="304"/>
    </location>
</feature>
<keyword evidence="4 6" id="KW-1133">Transmembrane helix</keyword>
<dbReference type="InterPro" id="IPR050189">
    <property type="entry name" value="MFS_Efflux_Transporters"/>
</dbReference>
<dbReference type="InterPro" id="IPR011701">
    <property type="entry name" value="MFS"/>
</dbReference>
<evidence type="ECO:0000313" key="8">
    <source>
        <dbReference type="EMBL" id="RFA12533.1"/>
    </source>
</evidence>
<keyword evidence="5 6" id="KW-0472">Membrane</keyword>
<feature type="transmembrane region" description="Helical" evidence="6">
    <location>
        <begin position="175"/>
        <end position="197"/>
    </location>
</feature>
<protein>
    <submittedName>
        <fullName evidence="8">MFS transporter</fullName>
    </submittedName>
</protein>
<evidence type="ECO:0000256" key="5">
    <source>
        <dbReference type="ARBA" id="ARBA00023136"/>
    </source>
</evidence>
<feature type="transmembrane region" description="Helical" evidence="6">
    <location>
        <begin position="114"/>
        <end position="135"/>
    </location>
</feature>
<sequence>MSTHTAAVPLPLSARTDRRSWLAVVSVALGSFVLVLSEFLPIGLLPAIADDLGVSIGTAGLVVVATGLAAAVSAPVVTILTSGLDRRIVLIALSALLVLADVAGALAPNFTVLLAARLLLGVALGGFWAIGAAVASRLVQPGSVIRATSFITAGISVATVVSLPLGALVSSLASWRVAFVIGAVLALVALVGQLALLPRIPSVQRVGPSTLVALLRVPRARIGLIGAAFVFVAQFAAYTFVSPYLEELVRLDPASITLALLVFGVAGVAGNFIAGFALDRSITATVVGAMAIAAVAILLLPVVAGTAVGALVLLALWGLVWGGLPLALQTWVINAAPAAAEGGLALFVTTIQISIAAGSTLGAVAVSTGGLAFDFWLAGGIAAVGAVTVLALGVRGVQGIRGVRGASAEPITVKANPCEALPGSSAMQPC</sequence>
<feature type="transmembrane region" description="Helical" evidence="6">
    <location>
        <begin position="21"/>
        <end position="44"/>
    </location>
</feature>
<dbReference type="RefSeq" id="WP_116412670.1">
    <property type="nucleotide sequence ID" value="NZ_NBXB01000041.1"/>
</dbReference>
<accession>A0A3E0VT39</accession>
<name>A0A3E0VT39_9MICO</name>
<dbReference type="Proteomes" id="UP000256541">
    <property type="component" value="Unassembled WGS sequence"/>
</dbReference>
<dbReference type="InterPro" id="IPR036259">
    <property type="entry name" value="MFS_trans_sf"/>
</dbReference>
<gene>
    <name evidence="8" type="ORF">B7R22_15565</name>
</gene>
<keyword evidence="3 6" id="KW-0812">Transmembrane</keyword>
<organism evidence="8 9">
    <name type="scientific">Subtercola boreus</name>
    <dbReference type="NCBI Taxonomy" id="120213"/>
    <lineage>
        <taxon>Bacteria</taxon>
        <taxon>Bacillati</taxon>
        <taxon>Actinomycetota</taxon>
        <taxon>Actinomycetes</taxon>
        <taxon>Micrococcales</taxon>
        <taxon>Microbacteriaceae</taxon>
        <taxon>Subtercola</taxon>
    </lineage>
</organism>
<evidence type="ECO:0000259" key="7">
    <source>
        <dbReference type="PROSITE" id="PS50850"/>
    </source>
</evidence>
<feature type="transmembrane region" description="Helical" evidence="6">
    <location>
        <begin position="310"/>
        <end position="332"/>
    </location>
</feature>
<feature type="transmembrane region" description="Helical" evidence="6">
    <location>
        <begin position="253"/>
        <end position="278"/>
    </location>
</feature>
<evidence type="ECO:0000256" key="2">
    <source>
        <dbReference type="ARBA" id="ARBA00022475"/>
    </source>
</evidence>
<dbReference type="Pfam" id="PF07690">
    <property type="entry name" value="MFS_1"/>
    <property type="match status" value="1"/>
</dbReference>
<feature type="transmembrane region" description="Helical" evidence="6">
    <location>
        <begin position="222"/>
        <end position="241"/>
    </location>
</feature>
<feature type="transmembrane region" description="Helical" evidence="6">
    <location>
        <begin position="88"/>
        <end position="108"/>
    </location>
</feature>
<feature type="transmembrane region" description="Helical" evidence="6">
    <location>
        <begin position="344"/>
        <end position="369"/>
    </location>
</feature>
<evidence type="ECO:0000313" key="9">
    <source>
        <dbReference type="Proteomes" id="UP000256541"/>
    </source>
</evidence>
<dbReference type="Gene3D" id="1.20.1250.20">
    <property type="entry name" value="MFS general substrate transporter like domains"/>
    <property type="match status" value="1"/>
</dbReference>
<evidence type="ECO:0000256" key="1">
    <source>
        <dbReference type="ARBA" id="ARBA00004651"/>
    </source>
</evidence>
<reference evidence="8 9" key="1">
    <citation type="submission" date="2017-04" db="EMBL/GenBank/DDBJ databases">
        <title>Comparative genome analysis of Subtercola boreus.</title>
        <authorList>
            <person name="Cho Y.-J."/>
            <person name="Cho A."/>
            <person name="Kim O.-S."/>
            <person name="Lee J.-I."/>
        </authorList>
    </citation>
    <scope>NUCLEOTIDE SEQUENCE [LARGE SCALE GENOMIC DNA]</scope>
    <source>
        <strain evidence="8 9">P27479</strain>
    </source>
</reference>
<dbReference type="GO" id="GO:0022857">
    <property type="term" value="F:transmembrane transporter activity"/>
    <property type="evidence" value="ECO:0007669"/>
    <property type="project" value="InterPro"/>
</dbReference>
<feature type="transmembrane region" description="Helical" evidence="6">
    <location>
        <begin position="147"/>
        <end position="169"/>
    </location>
</feature>
<feature type="transmembrane region" description="Helical" evidence="6">
    <location>
        <begin position="56"/>
        <end position="81"/>
    </location>
</feature>
<evidence type="ECO:0000256" key="4">
    <source>
        <dbReference type="ARBA" id="ARBA00022989"/>
    </source>
</evidence>
<dbReference type="GO" id="GO:0005886">
    <property type="term" value="C:plasma membrane"/>
    <property type="evidence" value="ECO:0007669"/>
    <property type="project" value="UniProtKB-SubCell"/>
</dbReference>
<dbReference type="PROSITE" id="PS50850">
    <property type="entry name" value="MFS"/>
    <property type="match status" value="1"/>
</dbReference>
<proteinExistence type="predicted"/>
<keyword evidence="2" id="KW-1003">Cell membrane</keyword>
<dbReference type="AlphaFoldDB" id="A0A3E0VT39"/>
<comment type="subcellular location">
    <subcellularLocation>
        <location evidence="1">Cell membrane</location>
        <topology evidence="1">Multi-pass membrane protein</topology>
    </subcellularLocation>
</comment>
<evidence type="ECO:0000256" key="3">
    <source>
        <dbReference type="ARBA" id="ARBA00022692"/>
    </source>
</evidence>
<dbReference type="PANTHER" id="PTHR43124">
    <property type="entry name" value="PURINE EFFLUX PUMP PBUE"/>
    <property type="match status" value="1"/>
</dbReference>
<dbReference type="OrthoDB" id="9814237at2"/>
<dbReference type="InterPro" id="IPR020846">
    <property type="entry name" value="MFS_dom"/>
</dbReference>
<dbReference type="PANTHER" id="PTHR43124:SF3">
    <property type="entry name" value="CHLORAMPHENICOL EFFLUX PUMP RV0191"/>
    <property type="match status" value="1"/>
</dbReference>
<dbReference type="SUPFAM" id="SSF103473">
    <property type="entry name" value="MFS general substrate transporter"/>
    <property type="match status" value="1"/>
</dbReference>
<comment type="caution">
    <text evidence="8">The sequence shown here is derived from an EMBL/GenBank/DDBJ whole genome shotgun (WGS) entry which is preliminary data.</text>
</comment>
<feature type="domain" description="Major facilitator superfamily (MFS) profile" evidence="7">
    <location>
        <begin position="23"/>
        <end position="397"/>
    </location>
</feature>
<dbReference type="CDD" id="cd17324">
    <property type="entry name" value="MFS_NepI_like"/>
    <property type="match status" value="1"/>
</dbReference>
<evidence type="ECO:0000256" key="6">
    <source>
        <dbReference type="SAM" id="Phobius"/>
    </source>
</evidence>
<feature type="transmembrane region" description="Helical" evidence="6">
    <location>
        <begin position="375"/>
        <end position="394"/>
    </location>
</feature>